<dbReference type="InterPro" id="IPR051624">
    <property type="entry name" value="RMD1/Sad1-interacting"/>
</dbReference>
<name>A5GE45_GEOUR</name>
<feature type="domain" description="DUF155" evidence="2">
    <location>
        <begin position="56"/>
        <end position="225"/>
    </location>
</feature>
<feature type="transmembrane region" description="Helical" evidence="1">
    <location>
        <begin position="254"/>
        <end position="273"/>
    </location>
</feature>
<sequence>MERHEFAAYALGGELDLNRLAASLGITRKFRWEEPMVLDPEGLRLLSMERSERKQVYLYYFGGVVFLNCSVDEIRTFSAAMTKAADEFRDFPKLKYRDDYSLRIDGGTKPAITNDYAVMPAYDVAFIGIICFVIAKSVALERIEEQLDLVLDEVEGLITLLDQGRLNLTDRKLAKLASSILNFKYRSIAHIMVLDKPEITWENIEADRLYLTMANLFELNQRYNEIKHKAETLMDITEVFTSLSHDKRAARLEWIIIILIVIEILIYLVEILLKQA</sequence>
<dbReference type="AlphaFoldDB" id="A5GE45"/>
<evidence type="ECO:0000259" key="2">
    <source>
        <dbReference type="Pfam" id="PF02582"/>
    </source>
</evidence>
<gene>
    <name evidence="3" type="ordered locus">Gura_1501</name>
</gene>
<dbReference type="KEGG" id="gur:Gura_1501"/>
<dbReference type="PANTHER" id="PTHR16255:SF1">
    <property type="entry name" value="REQUIRED FOR MEIOTIC NUCLEAR DIVISION PROTEIN 1 HOMOLOG"/>
    <property type="match status" value="1"/>
</dbReference>
<accession>A5GE45</accession>
<evidence type="ECO:0000313" key="3">
    <source>
        <dbReference type="EMBL" id="ABQ25700.1"/>
    </source>
</evidence>
<dbReference type="HOGENOM" id="CLU_011220_2_1_7"/>
<dbReference type="RefSeq" id="WP_011938413.1">
    <property type="nucleotide sequence ID" value="NC_009483.1"/>
</dbReference>
<protein>
    <recommendedName>
        <fullName evidence="2">DUF155 domain-containing protein</fullName>
    </recommendedName>
</protein>
<keyword evidence="1" id="KW-0472">Membrane</keyword>
<organism evidence="3 4">
    <name type="scientific">Geotalea uraniireducens (strain Rf4)</name>
    <name type="common">Geobacter uraniireducens</name>
    <dbReference type="NCBI Taxonomy" id="351605"/>
    <lineage>
        <taxon>Bacteria</taxon>
        <taxon>Pseudomonadati</taxon>
        <taxon>Thermodesulfobacteriota</taxon>
        <taxon>Desulfuromonadia</taxon>
        <taxon>Geobacterales</taxon>
        <taxon>Geobacteraceae</taxon>
        <taxon>Geotalea</taxon>
    </lineage>
</organism>
<keyword evidence="4" id="KW-1185">Reference proteome</keyword>
<dbReference type="OrthoDB" id="5338490at2"/>
<dbReference type="Proteomes" id="UP000006695">
    <property type="component" value="Chromosome"/>
</dbReference>
<dbReference type="PANTHER" id="PTHR16255">
    <property type="entry name" value="REQUIRED FOR MEIOTIC NUCLEAR DIVISION PROTEIN 1 HOMOLOG"/>
    <property type="match status" value="1"/>
</dbReference>
<reference evidence="3 4" key="1">
    <citation type="submission" date="2007-05" db="EMBL/GenBank/DDBJ databases">
        <title>Complete sequence of Geobacter uraniireducens Rf4.</title>
        <authorList>
            <consortium name="US DOE Joint Genome Institute"/>
            <person name="Copeland A."/>
            <person name="Lucas S."/>
            <person name="Lapidus A."/>
            <person name="Barry K."/>
            <person name="Detter J.C."/>
            <person name="Glavina del Rio T."/>
            <person name="Hammon N."/>
            <person name="Israni S."/>
            <person name="Dalin E."/>
            <person name="Tice H."/>
            <person name="Pitluck S."/>
            <person name="Chertkov O."/>
            <person name="Brettin T."/>
            <person name="Bruce D."/>
            <person name="Han C."/>
            <person name="Schmutz J."/>
            <person name="Larimer F."/>
            <person name="Land M."/>
            <person name="Hauser L."/>
            <person name="Kyrpides N."/>
            <person name="Mikhailova N."/>
            <person name="Shelobolina E."/>
            <person name="Aklujkar M."/>
            <person name="Lovley D."/>
            <person name="Richardson P."/>
        </authorList>
    </citation>
    <scope>NUCLEOTIDE SEQUENCE [LARGE SCALE GENOMIC DNA]</scope>
    <source>
        <strain evidence="3 4">Rf4</strain>
    </source>
</reference>
<dbReference type="EMBL" id="CP000698">
    <property type="protein sequence ID" value="ABQ25700.1"/>
    <property type="molecule type" value="Genomic_DNA"/>
</dbReference>
<keyword evidence="1" id="KW-1133">Transmembrane helix</keyword>
<keyword evidence="1" id="KW-0812">Transmembrane</keyword>
<evidence type="ECO:0000313" key="4">
    <source>
        <dbReference type="Proteomes" id="UP000006695"/>
    </source>
</evidence>
<dbReference type="InterPro" id="IPR003734">
    <property type="entry name" value="DUF155"/>
</dbReference>
<evidence type="ECO:0000256" key="1">
    <source>
        <dbReference type="SAM" id="Phobius"/>
    </source>
</evidence>
<dbReference type="STRING" id="351605.Gura_1501"/>
<proteinExistence type="predicted"/>
<dbReference type="Pfam" id="PF02582">
    <property type="entry name" value="DUF155"/>
    <property type="match status" value="1"/>
</dbReference>